<evidence type="ECO:0000256" key="8">
    <source>
        <dbReference type="ARBA" id="ARBA00023320"/>
    </source>
</evidence>
<evidence type="ECO:0000256" key="9">
    <source>
        <dbReference type="SAM" id="MobiDB-lite"/>
    </source>
</evidence>
<comment type="caution">
    <text evidence="13">The sequence shown here is derived from an EMBL/GenBank/DDBJ whole genome shotgun (WGS) entry which is preliminary data.</text>
</comment>
<dbReference type="Proteomes" id="UP000824782">
    <property type="component" value="Unassembled WGS sequence"/>
</dbReference>
<accession>A0AAV7AQ76</accession>
<evidence type="ECO:0000313" key="13">
    <source>
        <dbReference type="EMBL" id="KAG8563701.1"/>
    </source>
</evidence>
<evidence type="ECO:0000256" key="6">
    <source>
        <dbReference type="ARBA" id="ARBA00022702"/>
    </source>
</evidence>
<feature type="domain" description="Galanin message associated peptide (GMAP)" evidence="12">
    <location>
        <begin position="114"/>
        <end position="171"/>
    </location>
</feature>
<dbReference type="InterPro" id="IPR008175">
    <property type="entry name" value="Galanin_pre"/>
</dbReference>
<keyword evidence="10" id="KW-0472">Membrane</keyword>
<protein>
    <recommendedName>
        <fullName evidence="3">Galanin peptides</fullName>
    </recommendedName>
</protein>
<evidence type="ECO:0000256" key="1">
    <source>
        <dbReference type="ARBA" id="ARBA00004613"/>
    </source>
</evidence>
<evidence type="ECO:0000256" key="7">
    <source>
        <dbReference type="ARBA" id="ARBA00022729"/>
    </source>
</evidence>
<keyword evidence="14" id="KW-1185">Reference proteome</keyword>
<reference evidence="13" key="1">
    <citation type="thesis" date="2020" institute="ProQuest LLC" country="789 East Eisenhower Parkway, Ann Arbor, MI, USA">
        <title>Comparative Genomics and Chromosome Evolution.</title>
        <authorList>
            <person name="Mudd A.B."/>
        </authorList>
    </citation>
    <scope>NUCLEOTIDE SEQUENCE</scope>
    <source>
        <strain evidence="13">237g6f4</strain>
        <tissue evidence="13">Blood</tissue>
    </source>
</reference>
<dbReference type="GO" id="GO:0030141">
    <property type="term" value="C:secretory granule"/>
    <property type="evidence" value="ECO:0007669"/>
    <property type="project" value="TreeGrafter"/>
</dbReference>
<dbReference type="InterPro" id="IPR013068">
    <property type="entry name" value="GMAP"/>
</dbReference>
<keyword evidence="8" id="KW-0527">Neuropeptide</keyword>
<comment type="similarity">
    <text evidence="2">Belongs to the galanin family.</text>
</comment>
<dbReference type="EMBL" id="WNYA01000007">
    <property type="protein sequence ID" value="KAG8563701.1"/>
    <property type="molecule type" value="Genomic_DNA"/>
</dbReference>
<feature type="transmembrane region" description="Helical" evidence="10">
    <location>
        <begin position="34"/>
        <end position="54"/>
    </location>
</feature>
<dbReference type="Pfam" id="PF06540">
    <property type="entry name" value="GMAP"/>
    <property type="match status" value="1"/>
</dbReference>
<dbReference type="SMART" id="SM00071">
    <property type="entry name" value="Galanin"/>
    <property type="match status" value="1"/>
</dbReference>
<sequence length="172" mass="19169">MPAGSTCSSLLKDTRQRNTTHRSPNPLKMQKCTSLLLVSLILCATISQTFGLVLSGKEKRGWTTNSVGYLLGPRRIDQLFLVKKFPNAMGREESPGEYALDNHKSFNDKHGLAGKRELQPEEDVKSGNFYKTLSDDNVLRTLIEFLTYLHLKESGALDNLPSPVSSEEINQS</sequence>
<evidence type="ECO:0000256" key="3">
    <source>
        <dbReference type="ARBA" id="ARBA00019079"/>
    </source>
</evidence>
<keyword evidence="6" id="KW-0372">Hormone</keyword>
<keyword evidence="10" id="KW-1133">Transmembrane helix</keyword>
<feature type="region of interest" description="Disordered" evidence="9">
    <location>
        <begin position="1"/>
        <end position="26"/>
    </location>
</feature>
<evidence type="ECO:0000256" key="5">
    <source>
        <dbReference type="ARBA" id="ARBA00022685"/>
    </source>
</evidence>
<dbReference type="Pfam" id="PF01296">
    <property type="entry name" value="Galanin"/>
    <property type="match status" value="2"/>
</dbReference>
<evidence type="ECO:0000256" key="4">
    <source>
        <dbReference type="ARBA" id="ARBA00022525"/>
    </source>
</evidence>
<dbReference type="GO" id="GO:0031763">
    <property type="term" value="F:galanin receptor binding"/>
    <property type="evidence" value="ECO:0007669"/>
    <property type="project" value="TreeGrafter"/>
</dbReference>
<organism evidence="13 14">
    <name type="scientific">Engystomops pustulosus</name>
    <name type="common">Tungara frog</name>
    <name type="synonym">Physalaemus pustulosus</name>
    <dbReference type="NCBI Taxonomy" id="76066"/>
    <lineage>
        <taxon>Eukaryota</taxon>
        <taxon>Metazoa</taxon>
        <taxon>Chordata</taxon>
        <taxon>Craniata</taxon>
        <taxon>Vertebrata</taxon>
        <taxon>Euteleostomi</taxon>
        <taxon>Amphibia</taxon>
        <taxon>Batrachia</taxon>
        <taxon>Anura</taxon>
        <taxon>Neobatrachia</taxon>
        <taxon>Hyloidea</taxon>
        <taxon>Leptodactylidae</taxon>
        <taxon>Leiuperinae</taxon>
        <taxon>Engystomops</taxon>
    </lineage>
</organism>
<dbReference type="PANTHER" id="PTHR16839:SF1">
    <property type="entry name" value="GALANIN PEPTIDES"/>
    <property type="match status" value="1"/>
</dbReference>
<evidence type="ECO:0000259" key="12">
    <source>
        <dbReference type="Pfam" id="PF06540"/>
    </source>
</evidence>
<feature type="domain" description="Galanin" evidence="11">
    <location>
        <begin position="61"/>
        <end position="77"/>
    </location>
</feature>
<dbReference type="GO" id="GO:0005184">
    <property type="term" value="F:neuropeptide hormone activity"/>
    <property type="evidence" value="ECO:0007669"/>
    <property type="project" value="TreeGrafter"/>
</dbReference>
<evidence type="ECO:0000313" key="14">
    <source>
        <dbReference type="Proteomes" id="UP000824782"/>
    </source>
</evidence>
<keyword evidence="7" id="KW-0732">Signal</keyword>
<evidence type="ECO:0000256" key="2">
    <source>
        <dbReference type="ARBA" id="ARBA00006871"/>
    </source>
</evidence>
<comment type="subcellular location">
    <subcellularLocation>
        <location evidence="1">Secreted</location>
    </subcellularLocation>
</comment>
<evidence type="ECO:0000259" key="11">
    <source>
        <dbReference type="Pfam" id="PF01296"/>
    </source>
</evidence>
<evidence type="ECO:0000256" key="10">
    <source>
        <dbReference type="SAM" id="Phobius"/>
    </source>
</evidence>
<name>A0AAV7AQ76_ENGPU</name>
<keyword evidence="4" id="KW-0964">Secreted</keyword>
<keyword evidence="10" id="KW-0812">Transmembrane</keyword>
<dbReference type="GO" id="GO:0007218">
    <property type="term" value="P:neuropeptide signaling pathway"/>
    <property type="evidence" value="ECO:0007669"/>
    <property type="project" value="UniProtKB-KW"/>
</dbReference>
<feature type="compositionally biased region" description="Polar residues" evidence="9">
    <location>
        <begin position="1"/>
        <end position="11"/>
    </location>
</feature>
<feature type="domain" description="Galanin" evidence="11">
    <location>
        <begin position="98"/>
        <end position="113"/>
    </location>
</feature>
<dbReference type="AlphaFoldDB" id="A0AAV7AQ76"/>
<proteinExistence type="inferred from homology"/>
<dbReference type="InterPro" id="IPR008174">
    <property type="entry name" value="Galanin"/>
</dbReference>
<gene>
    <name evidence="13" type="ORF">GDO81_016178</name>
</gene>
<dbReference type="PANTHER" id="PTHR16839">
    <property type="entry name" value="GALANIN"/>
    <property type="match status" value="1"/>
</dbReference>
<keyword evidence="5" id="KW-0165">Cleavage on pair of basic residues</keyword>
<dbReference type="GO" id="GO:0005615">
    <property type="term" value="C:extracellular space"/>
    <property type="evidence" value="ECO:0007669"/>
    <property type="project" value="TreeGrafter"/>
</dbReference>